<dbReference type="RefSeq" id="WP_103910466.1">
    <property type="nucleotide sequence ID" value="NZ_FNUZ01000003.1"/>
</dbReference>
<evidence type="ECO:0000313" key="3">
    <source>
        <dbReference type="Proteomes" id="UP000236752"/>
    </source>
</evidence>
<dbReference type="GO" id="GO:0016747">
    <property type="term" value="F:acyltransferase activity, transferring groups other than amino-acyl groups"/>
    <property type="evidence" value="ECO:0007669"/>
    <property type="project" value="InterPro"/>
</dbReference>
<keyword evidence="3" id="KW-1185">Reference proteome</keyword>
<sequence length="285" mass="31186">MHRIAQPGDEARLDAFLAQRPASAMFLRSNLAAHGLSGAGHDHATTYHLWEKDGQIVGVFGITQNQNTMVQFPDDALHDQICADLPRVLAGQPIAVMIGLSSEAQMALDALGLSDPDLYKLNHDEPLFEVALTGFQDELSNLRRPEARDFDLLNTWFNGYFKDTGLESDPAKRTAEALTRAERAIRGEDIWLLCDRLGLPLAMAGLNARIPDTVQVGGVYVPIQNRNRGLGRAVVAKILSHEASQGTKRAILFSNNDAASRAYEAIGFEQIGTFRVAILKEPACL</sequence>
<dbReference type="OrthoDB" id="7365268at2"/>
<organism evidence="2 3">
    <name type="scientific">Thalassococcus halodurans</name>
    <dbReference type="NCBI Taxonomy" id="373675"/>
    <lineage>
        <taxon>Bacteria</taxon>
        <taxon>Pseudomonadati</taxon>
        <taxon>Pseudomonadota</taxon>
        <taxon>Alphaproteobacteria</taxon>
        <taxon>Rhodobacterales</taxon>
        <taxon>Roseobacteraceae</taxon>
        <taxon>Thalassococcus</taxon>
    </lineage>
</organism>
<evidence type="ECO:0000259" key="1">
    <source>
        <dbReference type="PROSITE" id="PS51186"/>
    </source>
</evidence>
<dbReference type="Gene3D" id="3.40.630.30">
    <property type="match status" value="1"/>
</dbReference>
<reference evidence="2 3" key="1">
    <citation type="submission" date="2016-10" db="EMBL/GenBank/DDBJ databases">
        <authorList>
            <person name="de Groot N.N."/>
        </authorList>
    </citation>
    <scope>NUCLEOTIDE SEQUENCE [LARGE SCALE GENOMIC DNA]</scope>
    <source>
        <strain evidence="2 3">DSM 26915</strain>
    </source>
</reference>
<proteinExistence type="predicted"/>
<dbReference type="InterPro" id="IPR013653">
    <property type="entry name" value="GCN5-like_dom"/>
</dbReference>
<dbReference type="Pfam" id="PF08445">
    <property type="entry name" value="FR47"/>
    <property type="match status" value="1"/>
</dbReference>
<evidence type="ECO:0000313" key="2">
    <source>
        <dbReference type="EMBL" id="SEG24187.1"/>
    </source>
</evidence>
<dbReference type="InterPro" id="IPR000182">
    <property type="entry name" value="GNAT_dom"/>
</dbReference>
<dbReference type="Proteomes" id="UP000236752">
    <property type="component" value="Unassembled WGS sequence"/>
</dbReference>
<dbReference type="AlphaFoldDB" id="A0A1H5YL01"/>
<feature type="domain" description="N-acetyltransferase" evidence="1">
    <location>
        <begin position="140"/>
        <end position="285"/>
    </location>
</feature>
<dbReference type="EMBL" id="FNUZ01000003">
    <property type="protein sequence ID" value="SEG24187.1"/>
    <property type="molecule type" value="Genomic_DNA"/>
</dbReference>
<accession>A0A1H5YL01</accession>
<gene>
    <name evidence="2" type="ORF">SAMN04488045_2129</name>
</gene>
<dbReference type="SUPFAM" id="SSF55729">
    <property type="entry name" value="Acyl-CoA N-acyltransferases (Nat)"/>
    <property type="match status" value="1"/>
</dbReference>
<dbReference type="InterPro" id="IPR016181">
    <property type="entry name" value="Acyl_CoA_acyltransferase"/>
</dbReference>
<dbReference type="PROSITE" id="PS51186">
    <property type="entry name" value="GNAT"/>
    <property type="match status" value="1"/>
</dbReference>
<protein>
    <submittedName>
        <fullName evidence="2">Predicted acetyltransferase, GNAT family</fullName>
    </submittedName>
</protein>
<name>A0A1H5YL01_9RHOB</name>
<keyword evidence="2" id="KW-0808">Transferase</keyword>